<evidence type="ECO:0000256" key="1">
    <source>
        <dbReference type="ARBA" id="ARBA00004651"/>
    </source>
</evidence>
<dbReference type="Pfam" id="PF00528">
    <property type="entry name" value="BPD_transp_1"/>
    <property type="match status" value="1"/>
</dbReference>
<reference evidence="10 11" key="1">
    <citation type="submission" date="2019-06" db="EMBL/GenBank/DDBJ databases">
        <title>Whole genome shotgun sequence of Paenarthrobacter aurescens NBRC 12136.</title>
        <authorList>
            <person name="Hosoyama A."/>
            <person name="Uohara A."/>
            <person name="Ohji S."/>
            <person name="Ichikawa N."/>
        </authorList>
    </citation>
    <scope>NUCLEOTIDE SEQUENCE [LARGE SCALE GENOMIC DNA]</scope>
    <source>
        <strain evidence="10 11">NBRC 12136</strain>
    </source>
</reference>
<evidence type="ECO:0000259" key="9">
    <source>
        <dbReference type="PROSITE" id="PS50928"/>
    </source>
</evidence>
<evidence type="ECO:0000256" key="6">
    <source>
        <dbReference type="ARBA" id="ARBA00023136"/>
    </source>
</evidence>
<protein>
    <submittedName>
        <fullName evidence="10">Glutamate ABC transporter permease</fullName>
    </submittedName>
</protein>
<dbReference type="PANTHER" id="PTHR30614">
    <property type="entry name" value="MEMBRANE COMPONENT OF AMINO ACID ABC TRANSPORTER"/>
    <property type="match status" value="1"/>
</dbReference>
<dbReference type="CDD" id="cd06261">
    <property type="entry name" value="TM_PBP2"/>
    <property type="match status" value="1"/>
</dbReference>
<dbReference type="AlphaFoldDB" id="A0A4Y3NF59"/>
<dbReference type="EMBL" id="BJMD01000024">
    <property type="protein sequence ID" value="GEB20654.1"/>
    <property type="molecule type" value="Genomic_DNA"/>
</dbReference>
<dbReference type="GO" id="GO:0043190">
    <property type="term" value="C:ATP-binding cassette (ABC) transporter complex"/>
    <property type="evidence" value="ECO:0007669"/>
    <property type="project" value="InterPro"/>
</dbReference>
<evidence type="ECO:0000313" key="11">
    <source>
        <dbReference type="Proteomes" id="UP000317715"/>
    </source>
</evidence>
<evidence type="ECO:0000256" key="8">
    <source>
        <dbReference type="SAM" id="MobiDB-lite"/>
    </source>
</evidence>
<comment type="subcellular location">
    <subcellularLocation>
        <location evidence="1 7">Cell membrane</location>
        <topology evidence="1 7">Multi-pass membrane protein</topology>
    </subcellularLocation>
</comment>
<dbReference type="GO" id="GO:0006865">
    <property type="term" value="P:amino acid transport"/>
    <property type="evidence" value="ECO:0007669"/>
    <property type="project" value="TreeGrafter"/>
</dbReference>
<evidence type="ECO:0000256" key="5">
    <source>
        <dbReference type="ARBA" id="ARBA00022989"/>
    </source>
</evidence>
<dbReference type="InterPro" id="IPR000515">
    <property type="entry name" value="MetI-like"/>
</dbReference>
<name>A0A4Y3NF59_PAEAU</name>
<dbReference type="Proteomes" id="UP000317715">
    <property type="component" value="Unassembled WGS sequence"/>
</dbReference>
<comment type="similarity">
    <text evidence="7">Belongs to the binding-protein-dependent transport system permease family.</text>
</comment>
<dbReference type="NCBIfam" id="TIGR01726">
    <property type="entry name" value="HEQRo_perm_3TM"/>
    <property type="match status" value="1"/>
</dbReference>
<keyword evidence="5 7" id="KW-1133">Transmembrane helix</keyword>
<feature type="transmembrane region" description="Helical" evidence="7">
    <location>
        <begin position="64"/>
        <end position="95"/>
    </location>
</feature>
<sequence>MTSVLYDVPGPKARLYSLIGSAAGVLIILGILAIAVVTLAQQGIFDADRWEIFYGPMAPDVWNLIGQGIVSTLTAAAVAAVIAFPLGIALCLLRISLIPWIRIPTQVVLEFLRGMPVVLMMLFVLLVFATGQFQAVVVGLVLYNAAIFAEILRAGIQSLPKGQREAGLAIGLRSFQSRMSIEFPQAVRRMLPSLVAQLVVLLKDTSLGYIVGYEELLRKIQIMADFLGPDFLFPAFFVGAAIYILINLTVSRIAIMIERRGSKKAAGGMAPMTIRTGLEGTGNDPVAQNVVPGAENPEKK</sequence>
<feature type="transmembrane region" description="Helical" evidence="7">
    <location>
        <begin position="231"/>
        <end position="255"/>
    </location>
</feature>
<dbReference type="PROSITE" id="PS50928">
    <property type="entry name" value="ABC_TM1"/>
    <property type="match status" value="1"/>
</dbReference>
<keyword evidence="4 7" id="KW-0812">Transmembrane</keyword>
<dbReference type="InterPro" id="IPR043429">
    <property type="entry name" value="ArtM/GltK/GlnP/TcyL/YhdX-like"/>
</dbReference>
<evidence type="ECO:0000313" key="10">
    <source>
        <dbReference type="EMBL" id="GEB20654.1"/>
    </source>
</evidence>
<feature type="domain" description="ABC transmembrane type-1" evidence="9">
    <location>
        <begin position="69"/>
        <end position="254"/>
    </location>
</feature>
<keyword evidence="11" id="KW-1185">Reference proteome</keyword>
<evidence type="ECO:0000256" key="4">
    <source>
        <dbReference type="ARBA" id="ARBA00022692"/>
    </source>
</evidence>
<dbReference type="SUPFAM" id="SSF161098">
    <property type="entry name" value="MetI-like"/>
    <property type="match status" value="1"/>
</dbReference>
<evidence type="ECO:0000256" key="3">
    <source>
        <dbReference type="ARBA" id="ARBA00022475"/>
    </source>
</evidence>
<feature type="transmembrane region" description="Helical" evidence="7">
    <location>
        <begin position="107"/>
        <end position="129"/>
    </location>
</feature>
<evidence type="ECO:0000256" key="7">
    <source>
        <dbReference type="RuleBase" id="RU363032"/>
    </source>
</evidence>
<evidence type="ECO:0000256" key="2">
    <source>
        <dbReference type="ARBA" id="ARBA00022448"/>
    </source>
</evidence>
<keyword evidence="2 7" id="KW-0813">Transport</keyword>
<keyword evidence="6 7" id="KW-0472">Membrane</keyword>
<feature type="transmembrane region" description="Helical" evidence="7">
    <location>
        <begin position="15"/>
        <end position="44"/>
    </location>
</feature>
<feature type="region of interest" description="Disordered" evidence="8">
    <location>
        <begin position="278"/>
        <end position="300"/>
    </location>
</feature>
<dbReference type="InterPro" id="IPR035906">
    <property type="entry name" value="MetI-like_sf"/>
</dbReference>
<dbReference type="InterPro" id="IPR010065">
    <property type="entry name" value="AA_ABC_transptr_permease_3TM"/>
</dbReference>
<dbReference type="RefSeq" id="WP_141285621.1">
    <property type="nucleotide sequence ID" value="NZ_BAAAWK010000001.1"/>
</dbReference>
<comment type="caution">
    <text evidence="10">The sequence shown here is derived from an EMBL/GenBank/DDBJ whole genome shotgun (WGS) entry which is preliminary data.</text>
</comment>
<dbReference type="GO" id="GO:0022857">
    <property type="term" value="F:transmembrane transporter activity"/>
    <property type="evidence" value="ECO:0007669"/>
    <property type="project" value="InterPro"/>
</dbReference>
<proteinExistence type="inferred from homology"/>
<keyword evidence="3" id="KW-1003">Cell membrane</keyword>
<organism evidence="10 11">
    <name type="scientific">Paenarthrobacter aurescens</name>
    <name type="common">Arthrobacter aurescens</name>
    <dbReference type="NCBI Taxonomy" id="43663"/>
    <lineage>
        <taxon>Bacteria</taxon>
        <taxon>Bacillati</taxon>
        <taxon>Actinomycetota</taxon>
        <taxon>Actinomycetes</taxon>
        <taxon>Micrococcales</taxon>
        <taxon>Micrococcaceae</taxon>
        <taxon>Paenarthrobacter</taxon>
    </lineage>
</organism>
<dbReference type="GeneID" id="97301641"/>
<dbReference type="OrthoDB" id="4543034at2"/>
<dbReference type="PANTHER" id="PTHR30614:SF21">
    <property type="entry name" value="AMINO ACID ABC TRANSPORTER PERMEASE"/>
    <property type="match status" value="1"/>
</dbReference>
<accession>A0A4Y3NF59</accession>
<gene>
    <name evidence="10" type="ORF">AAU01_34090</name>
</gene>
<dbReference type="Gene3D" id="1.10.3720.10">
    <property type="entry name" value="MetI-like"/>
    <property type="match status" value="1"/>
</dbReference>